<protein>
    <recommendedName>
        <fullName evidence="4">F-box domain-containing protein</fullName>
    </recommendedName>
</protein>
<evidence type="ECO:0000313" key="2">
    <source>
        <dbReference type="EMBL" id="KAF9516851.1"/>
    </source>
</evidence>
<proteinExistence type="predicted"/>
<feature type="region of interest" description="Disordered" evidence="1">
    <location>
        <begin position="404"/>
        <end position="426"/>
    </location>
</feature>
<organism evidence="2 3">
    <name type="scientific">Hydnum rufescens UP504</name>
    <dbReference type="NCBI Taxonomy" id="1448309"/>
    <lineage>
        <taxon>Eukaryota</taxon>
        <taxon>Fungi</taxon>
        <taxon>Dikarya</taxon>
        <taxon>Basidiomycota</taxon>
        <taxon>Agaricomycotina</taxon>
        <taxon>Agaricomycetes</taxon>
        <taxon>Cantharellales</taxon>
        <taxon>Hydnaceae</taxon>
        <taxon>Hydnum</taxon>
    </lineage>
</organism>
<accession>A0A9P6B377</accession>
<dbReference type="AlphaFoldDB" id="A0A9P6B377"/>
<name>A0A9P6B377_9AGAM</name>
<reference evidence="2" key="1">
    <citation type="journal article" date="2020" name="Nat. Commun.">
        <title>Large-scale genome sequencing of mycorrhizal fungi provides insights into the early evolution of symbiotic traits.</title>
        <authorList>
            <person name="Miyauchi S."/>
            <person name="Kiss E."/>
            <person name="Kuo A."/>
            <person name="Drula E."/>
            <person name="Kohler A."/>
            <person name="Sanchez-Garcia M."/>
            <person name="Morin E."/>
            <person name="Andreopoulos B."/>
            <person name="Barry K.W."/>
            <person name="Bonito G."/>
            <person name="Buee M."/>
            <person name="Carver A."/>
            <person name="Chen C."/>
            <person name="Cichocki N."/>
            <person name="Clum A."/>
            <person name="Culley D."/>
            <person name="Crous P.W."/>
            <person name="Fauchery L."/>
            <person name="Girlanda M."/>
            <person name="Hayes R.D."/>
            <person name="Keri Z."/>
            <person name="LaButti K."/>
            <person name="Lipzen A."/>
            <person name="Lombard V."/>
            <person name="Magnuson J."/>
            <person name="Maillard F."/>
            <person name="Murat C."/>
            <person name="Nolan M."/>
            <person name="Ohm R.A."/>
            <person name="Pangilinan J."/>
            <person name="Pereira M.F."/>
            <person name="Perotto S."/>
            <person name="Peter M."/>
            <person name="Pfister S."/>
            <person name="Riley R."/>
            <person name="Sitrit Y."/>
            <person name="Stielow J.B."/>
            <person name="Szollosi G."/>
            <person name="Zifcakova L."/>
            <person name="Stursova M."/>
            <person name="Spatafora J.W."/>
            <person name="Tedersoo L."/>
            <person name="Vaario L.M."/>
            <person name="Yamada A."/>
            <person name="Yan M."/>
            <person name="Wang P."/>
            <person name="Xu J."/>
            <person name="Bruns T."/>
            <person name="Baldrian P."/>
            <person name="Vilgalys R."/>
            <person name="Dunand C."/>
            <person name="Henrissat B."/>
            <person name="Grigoriev I.V."/>
            <person name="Hibbett D."/>
            <person name="Nagy L.G."/>
            <person name="Martin F.M."/>
        </authorList>
    </citation>
    <scope>NUCLEOTIDE SEQUENCE</scope>
    <source>
        <strain evidence="2">UP504</strain>
    </source>
</reference>
<evidence type="ECO:0000256" key="1">
    <source>
        <dbReference type="SAM" id="MobiDB-lite"/>
    </source>
</evidence>
<evidence type="ECO:0008006" key="4">
    <source>
        <dbReference type="Google" id="ProtNLM"/>
    </source>
</evidence>
<dbReference type="OrthoDB" id="3365698at2759"/>
<sequence>MPSAILPMQQVSRLWRAMTLNLTQLWARIHVEWNTKQRTLWLERSGTRPLDIYITIDCHRPERWVPIQSPNVFGDQDLFLHSSRWRSLSLRSSGRLIAEEFLDRLMRSMDLKSLESLTLLSPTHGPYNMTANFGGRPESASALRRLILRDIEAKALHLAVDNVVTLRLSGIPEENDPRFWARIFGSSDRLECLILSRLYYPRSEATGGGPAIPVRTHLRTLVLGNGNGRRFFRYMIRELKAPALLSLDLYLPNCSERYAREITPMVMAFFRSSPLIEDLTIRMNHSITIKILNALRLPHTKEALVSSENIYLPHLRHLAFHQLLDNRHDALFDEFHDELLDFLIFRSKVHWYDVQSGRWQLRDDSKALECLELDSLLYEVGTFEDFVQDLFCVPDEVPAPYRFHEPNERWSDPDETETTWEEPGYLSADDGGLDAGFEEKEEYMAVFEELL</sequence>
<keyword evidence="3" id="KW-1185">Reference proteome</keyword>
<comment type="caution">
    <text evidence="2">The sequence shown here is derived from an EMBL/GenBank/DDBJ whole genome shotgun (WGS) entry which is preliminary data.</text>
</comment>
<evidence type="ECO:0000313" key="3">
    <source>
        <dbReference type="Proteomes" id="UP000886523"/>
    </source>
</evidence>
<gene>
    <name evidence="2" type="ORF">BS47DRAFT_609425</name>
</gene>
<dbReference type="EMBL" id="MU128936">
    <property type="protein sequence ID" value="KAF9516851.1"/>
    <property type="molecule type" value="Genomic_DNA"/>
</dbReference>
<dbReference type="Proteomes" id="UP000886523">
    <property type="component" value="Unassembled WGS sequence"/>
</dbReference>